<evidence type="ECO:0000313" key="5">
    <source>
        <dbReference type="Proteomes" id="UP001322664"/>
    </source>
</evidence>
<dbReference type="RefSeq" id="WP_319838300.1">
    <property type="nucleotide sequence ID" value="NZ_CP137624.1"/>
</dbReference>
<feature type="domain" description="Transposase IS204/IS1001/IS1096/IS1165 zinc-finger" evidence="3">
    <location>
        <begin position="36"/>
        <end position="81"/>
    </location>
</feature>
<sequence>MHMNFIMNIPGLKGVIIEKVEELGERTCLYVSLPKKPHRCPNCGETTQKIHDYRMQKIKHLKWFERLTCLFYRRRRYACSCGKRFSERAPFVERYQRFTKEWNQVAQVRSVKAKTFKEAGEVLGSSSSTIIRRFQSAVKTQMAEGVRLPKAIAIDEYKGDTDEGKFQLIIADAKTREPLDILPNRRKDTIQDYLRQYGQDVELVVMDMNPSFKAAVKKALSRPVIIADRFHYCRYIYWALDEVRRKVQKEWHAYDRKKCKRMRHVLYKRASKLTRKERWYVDRYLGMSEELRQAYELKEAYCEWFDWATTAENVVEVKRRLEVFYQEVETKQMHAFLKAIKTFRNWQVEILNSFIFPYSNGFLEGINNRTKVMKRNAYGFRRFDHFKAKILLNIQYKNIGVHLG</sequence>
<name>A0ABZ0S2T3_9BACI</name>
<dbReference type="InterPro" id="IPR029261">
    <property type="entry name" value="Transposase_Znf"/>
</dbReference>
<dbReference type="InterPro" id="IPR032877">
    <property type="entry name" value="Transposase_HTH"/>
</dbReference>
<evidence type="ECO:0000259" key="2">
    <source>
        <dbReference type="Pfam" id="PF13542"/>
    </source>
</evidence>
<dbReference type="NCBIfam" id="NF033550">
    <property type="entry name" value="transpos_ISL3"/>
    <property type="match status" value="1"/>
</dbReference>
<dbReference type="Pfam" id="PF13542">
    <property type="entry name" value="HTH_Tnp_ISL3"/>
    <property type="match status" value="1"/>
</dbReference>
<protein>
    <submittedName>
        <fullName evidence="4">ISL3 family transposase</fullName>
    </submittedName>
</protein>
<dbReference type="PANTHER" id="PTHR33498">
    <property type="entry name" value="TRANSPOSASE FOR INSERTION SEQUENCE ELEMENT IS1557"/>
    <property type="match status" value="1"/>
</dbReference>
<dbReference type="Pfam" id="PF14690">
    <property type="entry name" value="Zn_ribbon_ISL3"/>
    <property type="match status" value="1"/>
</dbReference>
<keyword evidence="5" id="KW-1185">Reference proteome</keyword>
<dbReference type="Pfam" id="PF01610">
    <property type="entry name" value="DDE_Tnp_ISL3"/>
    <property type="match status" value="1"/>
</dbReference>
<gene>
    <name evidence="4" type="ORF">R6U77_09590</name>
</gene>
<reference evidence="4 5" key="1">
    <citation type="submission" date="2023-09" db="EMBL/GenBank/DDBJ databases">
        <authorList>
            <person name="Page C.A."/>
            <person name="Perez-Diaz I.M."/>
        </authorList>
    </citation>
    <scope>NUCLEOTIDE SEQUENCE [LARGE SCALE GENOMIC DNA]</scope>
    <source>
        <strain evidence="4 5">Ll15</strain>
    </source>
</reference>
<dbReference type="InterPro" id="IPR002560">
    <property type="entry name" value="Transposase_DDE"/>
</dbReference>
<proteinExistence type="predicted"/>
<organism evidence="4 5">
    <name type="scientific">Lysinibacillus louembei</name>
    <dbReference type="NCBI Taxonomy" id="1470088"/>
    <lineage>
        <taxon>Bacteria</taxon>
        <taxon>Bacillati</taxon>
        <taxon>Bacillota</taxon>
        <taxon>Bacilli</taxon>
        <taxon>Bacillales</taxon>
        <taxon>Bacillaceae</taxon>
        <taxon>Lysinibacillus</taxon>
    </lineage>
</organism>
<accession>A0ABZ0S2T3</accession>
<dbReference type="PANTHER" id="PTHR33498:SF1">
    <property type="entry name" value="TRANSPOSASE FOR INSERTION SEQUENCE ELEMENT IS1557"/>
    <property type="match status" value="1"/>
</dbReference>
<dbReference type="InterPro" id="IPR047951">
    <property type="entry name" value="Transpos_ISL3"/>
</dbReference>
<feature type="domain" description="Transposase IS204/IS1001/IS1096/IS1165 helix-turn-helix" evidence="2">
    <location>
        <begin position="87"/>
        <end position="138"/>
    </location>
</feature>
<feature type="domain" description="Transposase IS204/IS1001/IS1096/IS1165 DDE" evidence="1">
    <location>
        <begin position="152"/>
        <end position="390"/>
    </location>
</feature>
<evidence type="ECO:0000259" key="1">
    <source>
        <dbReference type="Pfam" id="PF01610"/>
    </source>
</evidence>
<evidence type="ECO:0000259" key="3">
    <source>
        <dbReference type="Pfam" id="PF14690"/>
    </source>
</evidence>
<evidence type="ECO:0000313" key="4">
    <source>
        <dbReference type="EMBL" id="WPK13876.1"/>
    </source>
</evidence>
<dbReference type="Proteomes" id="UP001322664">
    <property type="component" value="Chromosome"/>
</dbReference>
<dbReference type="EMBL" id="CP137624">
    <property type="protein sequence ID" value="WPK13876.1"/>
    <property type="molecule type" value="Genomic_DNA"/>
</dbReference>